<sequence>MSAGTAATLSTVATVATIASAAAGVLSLAAGLTARKPTSESTGSQTSFSANPDAGAPLLLGRTGTAGDIVARFGWDTRDAGDNDRQAFVSVLSLGPVAAIEGQTVDRSPVSYSNGAALGAFAGFMWSMTQLGALASPLLGFGAGAGTPPGWSTQHGLSGKAAATWTLRFDTKAKLYQNGVPAPMWTVRGILAYDPRKDSTYPGGNGPHRMADPADTAAYDAATATWEWTEDPYLLGLRWAHGFWQRDPRDPNSEYQRVMGIGAPWGAIDVASFVEGANVSQANGWTCGGVVYSGDGKWDTMKKILQAGMGEPVALGARISCFVNAPKVSLASITIDDVVGPASVAATQPRRDRINTITPSFRLEANNWQHLPGAPISVPEHVAEDGGKRARAQDYWLIQNTKQVGTAVRYDIENAREFGPITLPVKLHWMGYKPGDCVTAVLPELGLNARPILLLNRTLGAASGIVTLSARSETAAKHAFALGQTATPPPSPGVSGPPIVPVPAQNAWAITATSLISQAQTVPALVVTGAVDASTADAVVIEYRPFVSGQGSGAGWASAGIWSVGASRAEITSVRSGTAYEVAISYQRNGVTGGRRIIGPVVTAGPAVDFDAVTGPNKPQNGATVGGTIGVDIKNPVGEILAPVDVLNSALVLRPDGALVATIGDTTRPLGKLNLIDLGAANEMARRQLESDLASLSAAVAQLATGQAIVQNVFRDAGLFTDPDSGVAKLFAIESRAEQINNLSVTLNAALATIDLKATVNYVDQAILQAKLDGSDVDLSSIFVRLTSAETSISGLQASIQLKADATVVTGLQGSVTSINQSLDALNALVSTKASQTVVDGMGARLTLAEQTLNAFDGASISTTVTASRRAPADSDVAGANNILAALNGWDAGNMALAAVAAAKTELTAKTDSNTSAIASLSLQIGLQIGAASAQVSAEQAARISGDQAIASDLATYKVSVGNSLASVNNALLVQADKLTSMAGRLDNYDASLGTLSGRISDEHWAWVAGDQAGAQALSSYKAQTDNALAQANQRIGTVSDNLSTVSSSVTSLSTTVGGHTSTLTAYGQSINGLALRWGVEFNANGAVTGFALNNASGRTDAVFVVDNFKIAKAGTSGGTVVFSIADDGAVEMPNVRVKKIAAGVVDTDQIVGNALSTTVTDVQSVTDVSADGAQASGTTLINSTGGVLRIDVCAQATRTATGAQPLRMQLFRSDGTAVSGLYKSPSQAESAPVTFFVIERLAPGQRGYYVVYSVDSGSGGSRYNVTHTLAITELKR</sequence>
<dbReference type="AlphaFoldDB" id="A0A7Y6EGE5"/>
<feature type="chain" id="PRO_5031502686" description="Tip attachment protein J domain-containing protein" evidence="1">
    <location>
        <begin position="22"/>
        <end position="1277"/>
    </location>
</feature>
<comment type="caution">
    <text evidence="2">The sequence shown here is derived from an EMBL/GenBank/DDBJ whole genome shotgun (WGS) entry which is preliminary data.</text>
</comment>
<evidence type="ECO:0000256" key="1">
    <source>
        <dbReference type="SAM" id="SignalP"/>
    </source>
</evidence>
<protein>
    <recommendedName>
        <fullName evidence="4">Tip attachment protein J domain-containing protein</fullName>
    </recommendedName>
</protein>
<accession>A0A7Y6EGE5</accession>
<proteinExistence type="predicted"/>
<dbReference type="EMBL" id="JABMCH010000050">
    <property type="protein sequence ID" value="NUU46012.1"/>
    <property type="molecule type" value="Genomic_DNA"/>
</dbReference>
<feature type="signal peptide" evidence="1">
    <location>
        <begin position="1"/>
        <end position="21"/>
    </location>
</feature>
<reference evidence="2 3" key="1">
    <citation type="submission" date="2020-05" db="EMBL/GenBank/DDBJ databases">
        <title>Genome Sequencing of Type Strains.</title>
        <authorList>
            <person name="Lemaire J.F."/>
            <person name="Inderbitzin P."/>
            <person name="Gregorio O.A."/>
            <person name="Collins S.B."/>
            <person name="Wespe N."/>
            <person name="Knight-Connoni V."/>
        </authorList>
    </citation>
    <scope>NUCLEOTIDE SEQUENCE [LARGE SCALE GENOMIC DNA]</scope>
    <source>
        <strain evidence="2 3">DSM 100049</strain>
    </source>
</reference>
<keyword evidence="1" id="KW-0732">Signal</keyword>
<evidence type="ECO:0000313" key="2">
    <source>
        <dbReference type="EMBL" id="NUU46012.1"/>
    </source>
</evidence>
<evidence type="ECO:0008006" key="4">
    <source>
        <dbReference type="Google" id="ProtNLM"/>
    </source>
</evidence>
<name>A0A7Y6EGE5_9SPHN</name>
<dbReference type="RefSeq" id="WP_175310791.1">
    <property type="nucleotide sequence ID" value="NZ_CBCRYR010000041.1"/>
</dbReference>
<gene>
    <name evidence="2" type="ORF">HP438_03350</name>
</gene>
<dbReference type="Proteomes" id="UP000536441">
    <property type="component" value="Unassembled WGS sequence"/>
</dbReference>
<evidence type="ECO:0000313" key="3">
    <source>
        <dbReference type="Proteomes" id="UP000536441"/>
    </source>
</evidence>
<keyword evidence="3" id="KW-1185">Reference proteome</keyword>
<organism evidence="2 3">
    <name type="scientific">Sphingomonas zeae</name>
    <dbReference type="NCBI Taxonomy" id="1646122"/>
    <lineage>
        <taxon>Bacteria</taxon>
        <taxon>Pseudomonadati</taxon>
        <taxon>Pseudomonadota</taxon>
        <taxon>Alphaproteobacteria</taxon>
        <taxon>Sphingomonadales</taxon>
        <taxon>Sphingomonadaceae</taxon>
        <taxon>Sphingomonas</taxon>
    </lineage>
</organism>